<accession>B7Q707</accession>
<dbReference type="EMBL" id="ABJB010640783">
    <property type="status" value="NOT_ANNOTATED_CDS"/>
    <property type="molecule type" value="Genomic_DNA"/>
</dbReference>
<dbReference type="Proteomes" id="UP000001555">
    <property type="component" value="Unassembled WGS sequence"/>
</dbReference>
<dbReference type="SUPFAM" id="SSF63737">
    <property type="entry name" value="Leukotriene A4 hydrolase N-terminal domain"/>
    <property type="match status" value="1"/>
</dbReference>
<sequence>MVALPGVETQLELLPPEQVPTAYDLVVVIDAGLKSKVTGHSEITFKVTEDNMTRIVLKADDQVKVPKMVLVKGSDGKEMKTLSSRSRDFIIIETEEALREAESYVLKMEYEATVDEYPAAITGLMKSQQGRSEKLRLANVACLLGWQRCGEWVVDQLHIEMSDIEDRAYE</sequence>
<gene>
    <name evidence="2" type="ORF">IscW_ISCW011053</name>
</gene>
<name>B7Q707_IXOSC</name>
<feature type="domain" description="Aminopeptidase N-like N-terminal" evidence="1">
    <location>
        <begin position="19"/>
        <end position="128"/>
    </location>
</feature>
<dbReference type="InterPro" id="IPR042097">
    <property type="entry name" value="Aminopeptidase_N-like_N_sf"/>
</dbReference>
<dbReference type="Pfam" id="PF17900">
    <property type="entry name" value="Peptidase_M1_N"/>
    <property type="match status" value="1"/>
</dbReference>
<dbReference type="HOGENOM" id="CLU_1572382_0_0_1"/>
<dbReference type="VEuPathDB" id="VectorBase:ISCI011053"/>
<dbReference type="EnsemblMetazoa" id="ISCW011053-RA">
    <property type="protein sequence ID" value="ISCW011053-PA"/>
    <property type="gene ID" value="ISCW011053"/>
</dbReference>
<dbReference type="VEuPathDB" id="VectorBase:ISCW011053"/>
<dbReference type="AlphaFoldDB" id="B7Q707"/>
<organism>
    <name type="scientific">Ixodes scapularis</name>
    <name type="common">Black-legged tick</name>
    <name type="synonym">Deer tick</name>
    <dbReference type="NCBI Taxonomy" id="6945"/>
    <lineage>
        <taxon>Eukaryota</taxon>
        <taxon>Metazoa</taxon>
        <taxon>Ecdysozoa</taxon>
        <taxon>Arthropoda</taxon>
        <taxon>Chelicerata</taxon>
        <taxon>Arachnida</taxon>
        <taxon>Acari</taxon>
        <taxon>Parasitiformes</taxon>
        <taxon>Ixodida</taxon>
        <taxon>Ixodoidea</taxon>
        <taxon>Ixodidae</taxon>
        <taxon>Ixodinae</taxon>
        <taxon>Ixodes</taxon>
    </lineage>
</organism>
<dbReference type="InParanoid" id="B7Q707"/>
<dbReference type="Gene3D" id="2.60.40.1730">
    <property type="entry name" value="tricorn interacting facor f3 domain"/>
    <property type="match status" value="1"/>
</dbReference>
<evidence type="ECO:0000313" key="3">
    <source>
        <dbReference type="EnsemblMetazoa" id="ISCW011053-PA"/>
    </source>
</evidence>
<protein>
    <recommendedName>
        <fullName evidence="1">Aminopeptidase N-like N-terminal domain-containing protein</fullName>
    </recommendedName>
</protein>
<evidence type="ECO:0000313" key="2">
    <source>
        <dbReference type="EMBL" id="EEC14629.1"/>
    </source>
</evidence>
<dbReference type="EMBL" id="ABJB010004490">
    <property type="status" value="NOT_ANNOTATED_CDS"/>
    <property type="molecule type" value="Genomic_DNA"/>
</dbReference>
<dbReference type="EMBL" id="ABJB010254368">
    <property type="status" value="NOT_ANNOTATED_CDS"/>
    <property type="molecule type" value="Genomic_DNA"/>
</dbReference>
<dbReference type="PaxDb" id="6945-B7Q707"/>
<proteinExistence type="predicted"/>
<reference evidence="3" key="2">
    <citation type="submission" date="2020-05" db="UniProtKB">
        <authorList>
            <consortium name="EnsemblMetazoa"/>
        </authorList>
    </citation>
    <scope>IDENTIFICATION</scope>
    <source>
        <strain evidence="3">wikel</strain>
    </source>
</reference>
<evidence type="ECO:0000259" key="1">
    <source>
        <dbReference type="Pfam" id="PF17900"/>
    </source>
</evidence>
<dbReference type="EMBL" id="ABJB010631565">
    <property type="status" value="NOT_ANNOTATED_CDS"/>
    <property type="molecule type" value="Genomic_DNA"/>
</dbReference>
<keyword evidence="4" id="KW-1185">Reference proteome</keyword>
<dbReference type="InterPro" id="IPR045357">
    <property type="entry name" value="Aminopeptidase_N-like_N"/>
</dbReference>
<dbReference type="EMBL" id="DS871075">
    <property type="protein sequence ID" value="EEC14629.1"/>
    <property type="molecule type" value="Genomic_DNA"/>
</dbReference>
<reference evidence="2 4" key="1">
    <citation type="submission" date="2008-03" db="EMBL/GenBank/DDBJ databases">
        <title>Annotation of Ixodes scapularis.</title>
        <authorList>
            <consortium name="Ixodes scapularis Genome Project Consortium"/>
            <person name="Caler E."/>
            <person name="Hannick L.I."/>
            <person name="Bidwell S."/>
            <person name="Joardar V."/>
            <person name="Thiagarajan M."/>
            <person name="Amedeo P."/>
            <person name="Galinsky K.J."/>
            <person name="Schobel S."/>
            <person name="Inman J."/>
            <person name="Hostetler J."/>
            <person name="Miller J."/>
            <person name="Hammond M."/>
            <person name="Megy K."/>
            <person name="Lawson D."/>
            <person name="Kodira C."/>
            <person name="Sutton G."/>
            <person name="Meyer J."/>
            <person name="Hill C.A."/>
            <person name="Birren B."/>
            <person name="Nene V."/>
            <person name="Collins F."/>
            <person name="Alarcon-Chaidez F."/>
            <person name="Wikel S."/>
            <person name="Strausberg R."/>
        </authorList>
    </citation>
    <scope>NUCLEOTIDE SEQUENCE [LARGE SCALE GENOMIC DNA]</scope>
    <source>
        <strain evidence="4">Wikel</strain>
        <strain evidence="2">Wikel colony</strain>
    </source>
</reference>
<evidence type="ECO:0000313" key="4">
    <source>
        <dbReference type="Proteomes" id="UP000001555"/>
    </source>
</evidence>